<dbReference type="Gene3D" id="3.30.590.10">
    <property type="entry name" value="Glutamine synthetase/guanido kinase, catalytic domain"/>
    <property type="match status" value="1"/>
</dbReference>
<dbReference type="GO" id="GO:0005524">
    <property type="term" value="F:ATP binding"/>
    <property type="evidence" value="ECO:0007669"/>
    <property type="project" value="UniProtKB-KW"/>
</dbReference>
<evidence type="ECO:0000256" key="6">
    <source>
        <dbReference type="ARBA" id="ARBA00022842"/>
    </source>
</evidence>
<feature type="domain" description="GS catalytic" evidence="9">
    <location>
        <begin position="111"/>
        <end position="447"/>
    </location>
</feature>
<comment type="similarity">
    <text evidence="2 7 8">Belongs to the glutamine synthetase family.</text>
</comment>
<keyword evidence="4" id="KW-0547">Nucleotide-binding</keyword>
<dbReference type="RefSeq" id="WP_067386782.1">
    <property type="nucleotide sequence ID" value="NZ_CP015839.1"/>
</dbReference>
<organism evidence="10 11">
    <name type="scientific">Marinobacterium aestuarii</name>
    <dbReference type="NCBI Taxonomy" id="1821621"/>
    <lineage>
        <taxon>Bacteria</taxon>
        <taxon>Pseudomonadati</taxon>
        <taxon>Pseudomonadota</taxon>
        <taxon>Gammaproteobacteria</taxon>
        <taxon>Oceanospirillales</taxon>
        <taxon>Oceanospirillaceae</taxon>
        <taxon>Marinobacterium</taxon>
    </lineage>
</organism>
<dbReference type="STRING" id="1821621.A8C75_22610"/>
<keyword evidence="5" id="KW-0067">ATP-binding</keyword>
<keyword evidence="6" id="KW-0460">Magnesium</keyword>
<dbReference type="SUPFAM" id="SSF55931">
    <property type="entry name" value="Glutamine synthetase/guanido kinase"/>
    <property type="match status" value="1"/>
</dbReference>
<keyword evidence="11" id="KW-1185">Reference proteome</keyword>
<dbReference type="OrthoDB" id="9789509at2"/>
<dbReference type="Pfam" id="PF00120">
    <property type="entry name" value="Gln-synt_C"/>
    <property type="match status" value="1"/>
</dbReference>
<dbReference type="SMART" id="SM01230">
    <property type="entry name" value="Gln-synt_C"/>
    <property type="match status" value="1"/>
</dbReference>
<protein>
    <submittedName>
        <fullName evidence="10">Glutamine synthetase</fullName>
    </submittedName>
</protein>
<accession>A0A1A9F3U0</accession>
<evidence type="ECO:0000313" key="11">
    <source>
        <dbReference type="Proteomes" id="UP000078070"/>
    </source>
</evidence>
<name>A0A1A9F3U0_9GAMM</name>
<dbReference type="SUPFAM" id="SSF54368">
    <property type="entry name" value="Glutamine synthetase, N-terminal domain"/>
    <property type="match status" value="1"/>
</dbReference>
<evidence type="ECO:0000256" key="1">
    <source>
        <dbReference type="ARBA" id="ARBA00001946"/>
    </source>
</evidence>
<reference evidence="11" key="1">
    <citation type="submission" date="2016-05" db="EMBL/GenBank/DDBJ databases">
        <authorList>
            <person name="Baek K."/>
            <person name="Yang S.-J."/>
        </authorList>
    </citation>
    <scope>NUCLEOTIDE SEQUENCE [LARGE SCALE GENOMIC DNA]</scope>
    <source>
        <strain evidence="11">ST58-10</strain>
    </source>
</reference>
<evidence type="ECO:0000256" key="3">
    <source>
        <dbReference type="ARBA" id="ARBA00022598"/>
    </source>
</evidence>
<dbReference type="InterPro" id="IPR008146">
    <property type="entry name" value="Gln_synth_cat_dom"/>
</dbReference>
<reference evidence="10 11" key="2">
    <citation type="journal article" date="2018" name="Int. J. Syst. Evol. Microbiol.">
        <title>Marinobacterium aestuarii sp. nov., a benzene-degrading marine bacterium isolated from estuary sediment.</title>
        <authorList>
            <person name="Bae S.S."/>
            <person name="Jung J."/>
            <person name="Chung D."/>
            <person name="Baek K."/>
        </authorList>
    </citation>
    <scope>NUCLEOTIDE SEQUENCE [LARGE SCALE GENOMIC DNA]</scope>
    <source>
        <strain evidence="10 11">ST58-10</strain>
    </source>
</reference>
<evidence type="ECO:0000259" key="9">
    <source>
        <dbReference type="PROSITE" id="PS51987"/>
    </source>
</evidence>
<dbReference type="GO" id="GO:0006542">
    <property type="term" value="P:glutamine biosynthetic process"/>
    <property type="evidence" value="ECO:0007669"/>
    <property type="project" value="InterPro"/>
</dbReference>
<dbReference type="PANTHER" id="PTHR43785">
    <property type="entry name" value="GAMMA-GLUTAMYLPUTRESCINE SYNTHETASE"/>
    <property type="match status" value="1"/>
</dbReference>
<dbReference type="Proteomes" id="UP000078070">
    <property type="component" value="Chromosome"/>
</dbReference>
<comment type="cofactor">
    <cofactor evidence="1">
        <name>Mg(2+)</name>
        <dbReference type="ChEBI" id="CHEBI:18420"/>
    </cofactor>
</comment>
<proteinExistence type="inferred from homology"/>
<dbReference type="FunFam" id="3.30.590.10:FF:000005">
    <property type="entry name" value="Probable glutamine synthetase"/>
    <property type="match status" value="1"/>
</dbReference>
<sequence>MDTIEQFLQQHNISEIECLVPDMTGNARGKFLPTRKFIAEQNARLPESILIQTVTGDWSREHDQLVDPADRDMVLQPDPTTLRLAPWAKEPTAQLIHDCYDMQGELHPLATRSVLRRVLALYEAEGLRPVVAPEVEFYLVQKNLDPDYELKAPIGRSGRTESARQSYSIDAVNEFDPIIDTLYRYCELQQLDVDTLIHESGAGQMEINFKHGDALALADQVFTFKRTLRETALQHDIYATFMAKPMEHEPGSALHIHQSLQDIASGENIFATPQGGLSEALYHYLGGLQKYVPAAISFFAPNVNSYRRFVPDIAAPINLQWGLDNRTTGLRVPQSTPESTRVENRFAGADANPYLAIALSLACGYLGLKEQLQPSAPTQGSAYGANSRVEIARTLEEGLRLLSGCEPLQAILGERFVKAYVAVKLAEYEAFNKVISSWEREHLLLRV</sequence>
<dbReference type="KEGG" id="mars:A8C75_22610"/>
<dbReference type="PROSITE" id="PS00181">
    <property type="entry name" value="GLNA_ATP"/>
    <property type="match status" value="1"/>
</dbReference>
<dbReference type="InterPro" id="IPR014746">
    <property type="entry name" value="Gln_synth/guanido_kin_cat_dom"/>
</dbReference>
<dbReference type="EMBL" id="CP015839">
    <property type="protein sequence ID" value="ANG64994.1"/>
    <property type="molecule type" value="Genomic_DNA"/>
</dbReference>
<dbReference type="AlphaFoldDB" id="A0A1A9F3U0"/>
<gene>
    <name evidence="10" type="ORF">A8C75_22610</name>
</gene>
<dbReference type="PANTHER" id="PTHR43785:SF3">
    <property type="entry name" value="GS CATALYTIC DOMAIN-CONTAINING PROTEIN"/>
    <property type="match status" value="1"/>
</dbReference>
<evidence type="ECO:0000256" key="8">
    <source>
        <dbReference type="RuleBase" id="RU000384"/>
    </source>
</evidence>
<evidence type="ECO:0000256" key="7">
    <source>
        <dbReference type="PROSITE-ProRule" id="PRU01331"/>
    </source>
</evidence>
<evidence type="ECO:0000256" key="4">
    <source>
        <dbReference type="ARBA" id="ARBA00022741"/>
    </source>
</evidence>
<dbReference type="GO" id="GO:0004356">
    <property type="term" value="F:glutamine synthetase activity"/>
    <property type="evidence" value="ECO:0007669"/>
    <property type="project" value="InterPro"/>
</dbReference>
<evidence type="ECO:0000313" key="10">
    <source>
        <dbReference type="EMBL" id="ANG64994.1"/>
    </source>
</evidence>
<dbReference type="GO" id="GO:0006598">
    <property type="term" value="P:polyamine catabolic process"/>
    <property type="evidence" value="ECO:0007669"/>
    <property type="project" value="TreeGrafter"/>
</dbReference>
<dbReference type="InterPro" id="IPR027303">
    <property type="entry name" value="Gln_synth_gly_rich_site"/>
</dbReference>
<dbReference type="InterPro" id="IPR036651">
    <property type="entry name" value="Gln_synt_N_sf"/>
</dbReference>
<keyword evidence="3" id="KW-0436">Ligase</keyword>
<evidence type="ECO:0000256" key="2">
    <source>
        <dbReference type="ARBA" id="ARBA00009897"/>
    </source>
</evidence>
<dbReference type="PROSITE" id="PS51987">
    <property type="entry name" value="GS_CATALYTIC"/>
    <property type="match status" value="1"/>
</dbReference>
<dbReference type="Gene3D" id="3.10.20.70">
    <property type="entry name" value="Glutamine synthetase, N-terminal domain"/>
    <property type="match status" value="1"/>
</dbReference>
<evidence type="ECO:0000256" key="5">
    <source>
        <dbReference type="ARBA" id="ARBA00022840"/>
    </source>
</evidence>